<evidence type="ECO:0000313" key="13">
    <source>
        <dbReference type="Proteomes" id="UP000377595"/>
    </source>
</evidence>
<evidence type="ECO:0000256" key="6">
    <source>
        <dbReference type="ARBA" id="ARBA00022741"/>
    </source>
</evidence>
<comment type="caution">
    <text evidence="10">Lacks conserved residue(s) required for the propagation of feature annotation.</text>
</comment>
<comment type="similarity">
    <text evidence="1 10">Belongs to the thymidylate kinase family.</text>
</comment>
<dbReference type="GO" id="GO:0006227">
    <property type="term" value="P:dUDP biosynthetic process"/>
    <property type="evidence" value="ECO:0007669"/>
    <property type="project" value="TreeGrafter"/>
</dbReference>
<dbReference type="GO" id="GO:0006235">
    <property type="term" value="P:dTTP biosynthetic process"/>
    <property type="evidence" value="ECO:0007669"/>
    <property type="project" value="UniProtKB-UniRule"/>
</dbReference>
<dbReference type="Pfam" id="PF02223">
    <property type="entry name" value="Thymidylate_kin"/>
    <property type="match status" value="1"/>
</dbReference>
<comment type="function">
    <text evidence="10">Phosphorylation of dTMP to form dTDP in both de novo and salvage pathways of dTTP synthesis.</text>
</comment>
<dbReference type="AlphaFoldDB" id="A0A5M3XMW7"/>
<dbReference type="NCBIfam" id="TIGR00041">
    <property type="entry name" value="DTMP_kinase"/>
    <property type="match status" value="1"/>
</dbReference>
<evidence type="ECO:0000256" key="2">
    <source>
        <dbReference type="ARBA" id="ARBA00012980"/>
    </source>
</evidence>
<evidence type="ECO:0000256" key="7">
    <source>
        <dbReference type="ARBA" id="ARBA00022777"/>
    </source>
</evidence>
<comment type="catalytic activity">
    <reaction evidence="9 10">
        <text>dTMP + ATP = dTDP + ADP</text>
        <dbReference type="Rhea" id="RHEA:13517"/>
        <dbReference type="ChEBI" id="CHEBI:30616"/>
        <dbReference type="ChEBI" id="CHEBI:58369"/>
        <dbReference type="ChEBI" id="CHEBI:63528"/>
        <dbReference type="ChEBI" id="CHEBI:456216"/>
        <dbReference type="EC" id="2.7.4.9"/>
    </reaction>
</comment>
<dbReference type="InterPro" id="IPR018094">
    <property type="entry name" value="Thymidylate_kinase"/>
</dbReference>
<dbReference type="EC" id="2.7.4.9" evidence="2 10"/>
<proteinExistence type="inferred from homology"/>
<dbReference type="EMBL" id="BLAF01000033">
    <property type="protein sequence ID" value="GES22685.1"/>
    <property type="molecule type" value="Genomic_DNA"/>
</dbReference>
<dbReference type="SUPFAM" id="SSF52540">
    <property type="entry name" value="P-loop containing nucleoside triphosphate hydrolases"/>
    <property type="match status" value="1"/>
</dbReference>
<keyword evidence="7 10" id="KW-0418">Kinase</keyword>
<dbReference type="InterPro" id="IPR027417">
    <property type="entry name" value="P-loop_NTPase"/>
</dbReference>
<dbReference type="Proteomes" id="UP000377595">
    <property type="component" value="Unassembled WGS sequence"/>
</dbReference>
<feature type="domain" description="Thymidylate kinase-like" evidence="11">
    <location>
        <begin position="5"/>
        <end position="141"/>
    </location>
</feature>
<keyword evidence="5 10" id="KW-0545">Nucleotide biosynthesis</keyword>
<accession>A0A5M3XMW7</accession>
<dbReference type="Gene3D" id="3.40.50.300">
    <property type="entry name" value="P-loop containing nucleotide triphosphate hydrolases"/>
    <property type="match status" value="1"/>
</dbReference>
<evidence type="ECO:0000256" key="9">
    <source>
        <dbReference type="ARBA" id="ARBA00048743"/>
    </source>
</evidence>
<evidence type="ECO:0000256" key="8">
    <source>
        <dbReference type="ARBA" id="ARBA00022840"/>
    </source>
</evidence>
<evidence type="ECO:0000256" key="5">
    <source>
        <dbReference type="ARBA" id="ARBA00022727"/>
    </source>
</evidence>
<dbReference type="PANTHER" id="PTHR10344:SF4">
    <property type="entry name" value="UMP-CMP KINASE 2, MITOCHONDRIAL"/>
    <property type="match status" value="1"/>
</dbReference>
<organism evidence="12 13">
    <name type="scientific">Acrocarpospora pleiomorpha</name>
    <dbReference type="NCBI Taxonomy" id="90975"/>
    <lineage>
        <taxon>Bacteria</taxon>
        <taxon>Bacillati</taxon>
        <taxon>Actinomycetota</taxon>
        <taxon>Actinomycetes</taxon>
        <taxon>Streptosporangiales</taxon>
        <taxon>Streptosporangiaceae</taxon>
        <taxon>Acrocarpospora</taxon>
    </lineage>
</organism>
<gene>
    <name evidence="10" type="primary">tmk</name>
    <name evidence="12" type="ORF">Aple_055830</name>
</gene>
<dbReference type="HAMAP" id="MF_00165">
    <property type="entry name" value="Thymidylate_kinase"/>
    <property type="match status" value="1"/>
</dbReference>
<protein>
    <recommendedName>
        <fullName evidence="3 10">Thymidylate kinase</fullName>
        <ecNumber evidence="2 10">2.7.4.9</ecNumber>
    </recommendedName>
    <alternativeName>
        <fullName evidence="10">dTMP kinase</fullName>
    </alternativeName>
</protein>
<dbReference type="RefSeq" id="WP_155347631.1">
    <property type="nucleotide sequence ID" value="NZ_BAAAHM010000029.1"/>
</dbReference>
<evidence type="ECO:0000256" key="4">
    <source>
        <dbReference type="ARBA" id="ARBA00022679"/>
    </source>
</evidence>
<dbReference type="InterPro" id="IPR039430">
    <property type="entry name" value="Thymidylate_kin-like_dom"/>
</dbReference>
<evidence type="ECO:0000256" key="10">
    <source>
        <dbReference type="HAMAP-Rule" id="MF_00165"/>
    </source>
</evidence>
<dbReference type="GO" id="GO:0005829">
    <property type="term" value="C:cytosol"/>
    <property type="evidence" value="ECO:0007669"/>
    <property type="project" value="TreeGrafter"/>
</dbReference>
<dbReference type="GO" id="GO:0005524">
    <property type="term" value="F:ATP binding"/>
    <property type="evidence" value="ECO:0007669"/>
    <property type="project" value="UniProtKB-UniRule"/>
</dbReference>
<keyword evidence="8 10" id="KW-0067">ATP-binding</keyword>
<dbReference type="GO" id="GO:0004798">
    <property type="term" value="F:dTMP kinase activity"/>
    <property type="evidence" value="ECO:0007669"/>
    <property type="project" value="UniProtKB-UniRule"/>
</dbReference>
<sequence length="193" mass="21902">MFIVVEGPNGVGKSTTVGCLAARMRERGFLVHVTTEPTDTPLGRLARDGEETWPGRALALAVAADRTLHVEEEIRPALAAGQVVISDRYVQSSLALQQLDQLPLEEIWRYNAHVPPPSLSCYLHHRPDVLEQRLRARASLSRLERIGSPERELALYDEVYRFLERRGWRQTRIDCRDRDADTVAALLLQEVQR</sequence>
<evidence type="ECO:0000256" key="1">
    <source>
        <dbReference type="ARBA" id="ARBA00009776"/>
    </source>
</evidence>
<evidence type="ECO:0000256" key="3">
    <source>
        <dbReference type="ARBA" id="ARBA00017144"/>
    </source>
</evidence>
<dbReference type="GO" id="GO:0006233">
    <property type="term" value="P:dTDP biosynthetic process"/>
    <property type="evidence" value="ECO:0007669"/>
    <property type="project" value="InterPro"/>
</dbReference>
<dbReference type="PANTHER" id="PTHR10344">
    <property type="entry name" value="THYMIDYLATE KINASE"/>
    <property type="match status" value="1"/>
</dbReference>
<keyword evidence="4 10" id="KW-0808">Transferase</keyword>
<comment type="caution">
    <text evidence="12">The sequence shown here is derived from an EMBL/GenBank/DDBJ whole genome shotgun (WGS) entry which is preliminary data.</text>
</comment>
<evidence type="ECO:0000259" key="11">
    <source>
        <dbReference type="Pfam" id="PF02223"/>
    </source>
</evidence>
<evidence type="ECO:0000313" key="12">
    <source>
        <dbReference type="EMBL" id="GES22685.1"/>
    </source>
</evidence>
<keyword evidence="6 10" id="KW-0547">Nucleotide-binding</keyword>
<name>A0A5M3XMW7_9ACTN</name>
<dbReference type="CDD" id="cd01672">
    <property type="entry name" value="TMPK"/>
    <property type="match status" value="1"/>
</dbReference>
<dbReference type="OrthoDB" id="4549048at2"/>
<keyword evidence="13" id="KW-1185">Reference proteome</keyword>
<reference evidence="12 13" key="1">
    <citation type="submission" date="2019-10" db="EMBL/GenBank/DDBJ databases">
        <title>Whole genome shotgun sequence of Acrocarpospora pleiomorpha NBRC 16267.</title>
        <authorList>
            <person name="Ichikawa N."/>
            <person name="Kimura A."/>
            <person name="Kitahashi Y."/>
            <person name="Komaki H."/>
            <person name="Oguchi A."/>
        </authorList>
    </citation>
    <scope>NUCLEOTIDE SEQUENCE [LARGE SCALE GENOMIC DNA]</scope>
    <source>
        <strain evidence="12 13">NBRC 16267</strain>
    </source>
</reference>